<dbReference type="RefSeq" id="WP_377365090.1">
    <property type="nucleotide sequence ID" value="NZ_JBHTMN010000004.1"/>
</dbReference>
<gene>
    <name evidence="2" type="ORF">ACFQ45_02720</name>
</gene>
<protein>
    <submittedName>
        <fullName evidence="2">Uncharacterized protein</fullName>
    </submittedName>
</protein>
<evidence type="ECO:0000313" key="3">
    <source>
        <dbReference type="Proteomes" id="UP001597059"/>
    </source>
</evidence>
<keyword evidence="3" id="KW-1185">Reference proteome</keyword>
<reference evidence="3" key="1">
    <citation type="journal article" date="2019" name="Int. J. Syst. Evol. Microbiol.">
        <title>The Global Catalogue of Microorganisms (GCM) 10K type strain sequencing project: providing services to taxonomists for standard genome sequencing and annotation.</title>
        <authorList>
            <consortium name="The Broad Institute Genomics Platform"/>
            <consortium name="The Broad Institute Genome Sequencing Center for Infectious Disease"/>
            <person name="Wu L."/>
            <person name="Ma J."/>
        </authorList>
    </citation>
    <scope>NUCLEOTIDE SEQUENCE [LARGE SCALE GENOMIC DNA]</scope>
    <source>
        <strain evidence="3">JCM 30774</strain>
    </source>
</reference>
<proteinExistence type="predicted"/>
<sequence length="206" mass="22899">MFIIRGLIYLFGLAAIAQCIALEAFEFGTAAEYNEQSLTERLQDLFTFSSSVIFFICAYYSKPLRQACILLGALTLMMCVRESDSYLDQNVFDGAWQAIVSVILLVVIVVLRKQVKESYQSLRRFSETSSFGFVACGMVIILAFSRMMGRGDLWKALMGDGYVRVVKNVVEEGTELLGYSIVMIAAVELLAFVIAAVKKERAATSN</sequence>
<organism evidence="2 3">
    <name type="scientific">Rhodanobacter aciditrophus</name>
    <dbReference type="NCBI Taxonomy" id="1623218"/>
    <lineage>
        <taxon>Bacteria</taxon>
        <taxon>Pseudomonadati</taxon>
        <taxon>Pseudomonadota</taxon>
        <taxon>Gammaproteobacteria</taxon>
        <taxon>Lysobacterales</taxon>
        <taxon>Rhodanobacteraceae</taxon>
        <taxon>Rhodanobacter</taxon>
    </lineage>
</organism>
<keyword evidence="1" id="KW-1133">Transmembrane helix</keyword>
<evidence type="ECO:0000256" key="1">
    <source>
        <dbReference type="SAM" id="Phobius"/>
    </source>
</evidence>
<dbReference type="EMBL" id="JBHTMN010000004">
    <property type="protein sequence ID" value="MFD1382263.1"/>
    <property type="molecule type" value="Genomic_DNA"/>
</dbReference>
<feature type="transmembrane region" description="Helical" evidence="1">
    <location>
        <begin position="131"/>
        <end position="149"/>
    </location>
</feature>
<keyword evidence="1" id="KW-0472">Membrane</keyword>
<feature type="transmembrane region" description="Helical" evidence="1">
    <location>
        <begin position="95"/>
        <end position="111"/>
    </location>
</feature>
<comment type="caution">
    <text evidence="2">The sequence shown here is derived from an EMBL/GenBank/DDBJ whole genome shotgun (WGS) entry which is preliminary data.</text>
</comment>
<feature type="transmembrane region" description="Helical" evidence="1">
    <location>
        <begin position="176"/>
        <end position="197"/>
    </location>
</feature>
<accession>A0ABW4AYD6</accession>
<name>A0ABW4AYD6_9GAMM</name>
<keyword evidence="1" id="KW-0812">Transmembrane</keyword>
<dbReference type="Proteomes" id="UP001597059">
    <property type="component" value="Unassembled WGS sequence"/>
</dbReference>
<evidence type="ECO:0000313" key="2">
    <source>
        <dbReference type="EMBL" id="MFD1382263.1"/>
    </source>
</evidence>